<feature type="signal peptide" evidence="5">
    <location>
        <begin position="1"/>
        <end position="25"/>
    </location>
</feature>
<comment type="caution">
    <text evidence="7">The sequence shown here is derived from an EMBL/GenBank/DDBJ whole genome shotgun (WGS) entry which is preliminary data.</text>
</comment>
<evidence type="ECO:0000256" key="4">
    <source>
        <dbReference type="ARBA" id="ARBA00023180"/>
    </source>
</evidence>
<dbReference type="PANTHER" id="PTHR12080">
    <property type="entry name" value="SIGNALING LYMPHOCYTIC ACTIVATION MOLECULE"/>
    <property type="match status" value="1"/>
</dbReference>
<keyword evidence="2 5" id="KW-0732">Signal</keyword>
<feature type="chain" id="PRO_5029651781" evidence="5">
    <location>
        <begin position="26"/>
        <end position="154"/>
    </location>
</feature>
<evidence type="ECO:0000259" key="6">
    <source>
        <dbReference type="Pfam" id="PF07686"/>
    </source>
</evidence>
<evidence type="ECO:0000313" key="8">
    <source>
        <dbReference type="Proteomes" id="UP000562322"/>
    </source>
</evidence>
<dbReference type="AlphaFoldDB" id="A0A7L0WAG9"/>
<dbReference type="GO" id="GO:0016020">
    <property type="term" value="C:membrane"/>
    <property type="evidence" value="ECO:0007669"/>
    <property type="project" value="UniProtKB-SubCell"/>
</dbReference>
<feature type="non-terminal residue" evidence="7">
    <location>
        <position position="1"/>
    </location>
</feature>
<dbReference type="InterPro" id="IPR015631">
    <property type="entry name" value="CD2/SLAM_rcpt"/>
</dbReference>
<dbReference type="InterPro" id="IPR036179">
    <property type="entry name" value="Ig-like_dom_sf"/>
</dbReference>
<dbReference type="InterPro" id="IPR013783">
    <property type="entry name" value="Ig-like_fold"/>
</dbReference>
<dbReference type="OrthoDB" id="6353782at2759"/>
<dbReference type="PANTHER" id="PTHR12080:SF59">
    <property type="entry name" value="HEPATIC AND GLIAL CELL ADHESION MOLECULE"/>
    <property type="match status" value="1"/>
</dbReference>
<dbReference type="SUPFAM" id="SSF48726">
    <property type="entry name" value="Immunoglobulin"/>
    <property type="match status" value="1"/>
</dbReference>
<accession>A0A7L0WAG9</accession>
<evidence type="ECO:0000256" key="1">
    <source>
        <dbReference type="ARBA" id="ARBA00004370"/>
    </source>
</evidence>
<dbReference type="InterPro" id="IPR013106">
    <property type="entry name" value="Ig_V-set"/>
</dbReference>
<protein>
    <submittedName>
        <fullName evidence="7">HECAM protein</fullName>
    </submittedName>
</protein>
<evidence type="ECO:0000256" key="5">
    <source>
        <dbReference type="SAM" id="SignalP"/>
    </source>
</evidence>
<keyword evidence="8" id="KW-1185">Reference proteome</keyword>
<evidence type="ECO:0000256" key="2">
    <source>
        <dbReference type="ARBA" id="ARBA00022729"/>
    </source>
</evidence>
<feature type="domain" description="Immunoglobulin V-set" evidence="6">
    <location>
        <begin position="33"/>
        <end position="138"/>
    </location>
</feature>
<dbReference type="EMBL" id="VXAV01004450">
    <property type="protein sequence ID" value="NXL87704.1"/>
    <property type="molecule type" value="Genomic_DNA"/>
</dbReference>
<name>A0A7L0WAG9_ALELA</name>
<dbReference type="GO" id="GO:0005911">
    <property type="term" value="C:cell-cell junction"/>
    <property type="evidence" value="ECO:0007669"/>
    <property type="project" value="TreeGrafter"/>
</dbReference>
<gene>
    <name evidence="7" type="primary">Hepacam_1</name>
    <name evidence="7" type="ORF">ALELAT_R11019</name>
</gene>
<dbReference type="Proteomes" id="UP000562322">
    <property type="component" value="Unassembled WGS sequence"/>
</dbReference>
<evidence type="ECO:0000313" key="7">
    <source>
        <dbReference type="EMBL" id="NXL87704.1"/>
    </source>
</evidence>
<keyword evidence="4" id="KW-0325">Glycoprotein</keyword>
<keyword evidence="3" id="KW-0472">Membrane</keyword>
<comment type="subcellular location">
    <subcellularLocation>
        <location evidence="1">Membrane</location>
    </subcellularLocation>
</comment>
<evidence type="ECO:0000256" key="3">
    <source>
        <dbReference type="ARBA" id="ARBA00023136"/>
    </source>
</evidence>
<feature type="non-terminal residue" evidence="7">
    <location>
        <position position="154"/>
    </location>
</feature>
<organism evidence="7 8">
    <name type="scientific">Alectura lathami</name>
    <name type="common">Australian brush turkey</name>
    <dbReference type="NCBI Taxonomy" id="81907"/>
    <lineage>
        <taxon>Eukaryota</taxon>
        <taxon>Metazoa</taxon>
        <taxon>Chordata</taxon>
        <taxon>Craniata</taxon>
        <taxon>Vertebrata</taxon>
        <taxon>Euteleostomi</taxon>
        <taxon>Archelosauria</taxon>
        <taxon>Archosauria</taxon>
        <taxon>Dinosauria</taxon>
        <taxon>Saurischia</taxon>
        <taxon>Theropoda</taxon>
        <taxon>Coelurosauria</taxon>
        <taxon>Aves</taxon>
        <taxon>Neognathae</taxon>
        <taxon>Galloanserae</taxon>
        <taxon>Galliformes</taxon>
        <taxon>Megapodiidae</taxon>
        <taxon>Alectura</taxon>
    </lineage>
</organism>
<dbReference type="Gene3D" id="2.60.40.10">
    <property type="entry name" value="Immunoglobulins"/>
    <property type="match status" value="1"/>
</dbReference>
<sequence>MCPGRCCWGPGSLLLLLLLLGQTLGVLVDIPQDAVNGTVGQAVLLPVSYRVSSSSVFPVLIRWTFGNSSYTIISCTVQNCSLDAEGAPKTCSANCFSKSAYSDRAELFPKNASLLLRHLQLSDRGVYAVTVQPPSESRHIALTVHEQHVSPEHP</sequence>
<dbReference type="Pfam" id="PF07686">
    <property type="entry name" value="V-set"/>
    <property type="match status" value="1"/>
</dbReference>
<proteinExistence type="predicted"/>
<reference evidence="7 8" key="1">
    <citation type="submission" date="2019-09" db="EMBL/GenBank/DDBJ databases">
        <title>Bird 10,000 Genomes (B10K) Project - Family phase.</title>
        <authorList>
            <person name="Zhang G."/>
        </authorList>
    </citation>
    <scope>NUCLEOTIDE SEQUENCE [LARGE SCALE GENOMIC DNA]</scope>
    <source>
        <strain evidence="7">B10K-DU-001-39</strain>
        <tissue evidence="7">Muscle</tissue>
    </source>
</reference>